<dbReference type="AlphaFoldDB" id="A0A9P9ICY8"/>
<reference evidence="1" key="1">
    <citation type="journal article" date="2021" name="Nat. Commun.">
        <title>Genetic determinants of endophytism in the Arabidopsis root mycobiome.</title>
        <authorList>
            <person name="Mesny F."/>
            <person name="Miyauchi S."/>
            <person name="Thiergart T."/>
            <person name="Pickel B."/>
            <person name="Atanasova L."/>
            <person name="Karlsson M."/>
            <person name="Huettel B."/>
            <person name="Barry K.W."/>
            <person name="Haridas S."/>
            <person name="Chen C."/>
            <person name="Bauer D."/>
            <person name="Andreopoulos W."/>
            <person name="Pangilinan J."/>
            <person name="LaButti K."/>
            <person name="Riley R."/>
            <person name="Lipzen A."/>
            <person name="Clum A."/>
            <person name="Drula E."/>
            <person name="Henrissat B."/>
            <person name="Kohler A."/>
            <person name="Grigoriev I.V."/>
            <person name="Martin F.M."/>
            <person name="Hacquard S."/>
        </authorList>
    </citation>
    <scope>NUCLEOTIDE SEQUENCE</scope>
    <source>
        <strain evidence="1">MPI-CAGE-CH-0243</strain>
    </source>
</reference>
<protein>
    <submittedName>
        <fullName evidence="1">Uncharacterized protein</fullName>
    </submittedName>
</protein>
<keyword evidence="2" id="KW-1185">Reference proteome</keyword>
<dbReference type="EMBL" id="JAGMWT010000015">
    <property type="protein sequence ID" value="KAH7116266.1"/>
    <property type="molecule type" value="Genomic_DNA"/>
</dbReference>
<dbReference type="Proteomes" id="UP000700596">
    <property type="component" value="Unassembled WGS sequence"/>
</dbReference>
<gene>
    <name evidence="1" type="ORF">B0J11DRAFT_443306</name>
</gene>
<evidence type="ECO:0000313" key="2">
    <source>
        <dbReference type="Proteomes" id="UP000700596"/>
    </source>
</evidence>
<accession>A0A9P9ICY8</accession>
<name>A0A9P9ICY8_9PLEO</name>
<proteinExistence type="predicted"/>
<sequence length="143" mass="15632">MGSRHNLYLVTCTPSSDKPFCPNPRFCEPDESVPTKYTAVAYFANGPIEINQSLTEIATVTRPAQAWEGTLRVARLGKTSVFGSNIVREATGLKTGEIAGSAALDNEDFVCFKDGQVAFVVSDDLTHEPFTCKTDYWCPSIMV</sequence>
<organism evidence="1 2">
    <name type="scientific">Dendryphion nanum</name>
    <dbReference type="NCBI Taxonomy" id="256645"/>
    <lineage>
        <taxon>Eukaryota</taxon>
        <taxon>Fungi</taxon>
        <taxon>Dikarya</taxon>
        <taxon>Ascomycota</taxon>
        <taxon>Pezizomycotina</taxon>
        <taxon>Dothideomycetes</taxon>
        <taxon>Pleosporomycetidae</taxon>
        <taxon>Pleosporales</taxon>
        <taxon>Torulaceae</taxon>
        <taxon>Dendryphion</taxon>
    </lineage>
</organism>
<comment type="caution">
    <text evidence="1">The sequence shown here is derived from an EMBL/GenBank/DDBJ whole genome shotgun (WGS) entry which is preliminary data.</text>
</comment>
<dbReference type="OrthoDB" id="3783760at2759"/>
<evidence type="ECO:0000313" key="1">
    <source>
        <dbReference type="EMBL" id="KAH7116266.1"/>
    </source>
</evidence>